<accession>X0ZZ69</accession>
<dbReference type="EMBL" id="BARS01052445">
    <property type="protein sequence ID" value="GAG53321.1"/>
    <property type="molecule type" value="Genomic_DNA"/>
</dbReference>
<reference evidence="1" key="1">
    <citation type="journal article" date="2014" name="Front. Microbiol.">
        <title>High frequency of phylogenetically diverse reductive dehalogenase-homologous genes in deep subseafloor sedimentary metagenomes.</title>
        <authorList>
            <person name="Kawai M."/>
            <person name="Futagami T."/>
            <person name="Toyoda A."/>
            <person name="Takaki Y."/>
            <person name="Nishi S."/>
            <person name="Hori S."/>
            <person name="Arai W."/>
            <person name="Tsubouchi T."/>
            <person name="Morono Y."/>
            <person name="Uchiyama I."/>
            <person name="Ito T."/>
            <person name="Fujiyama A."/>
            <person name="Inagaki F."/>
            <person name="Takami H."/>
        </authorList>
    </citation>
    <scope>NUCLEOTIDE SEQUENCE</scope>
    <source>
        <strain evidence="1">Expedition CK06-06</strain>
    </source>
</reference>
<organism evidence="1">
    <name type="scientific">marine sediment metagenome</name>
    <dbReference type="NCBI Taxonomy" id="412755"/>
    <lineage>
        <taxon>unclassified sequences</taxon>
        <taxon>metagenomes</taxon>
        <taxon>ecological metagenomes</taxon>
    </lineage>
</organism>
<protein>
    <submittedName>
        <fullName evidence="1">Uncharacterized protein</fullName>
    </submittedName>
</protein>
<comment type="caution">
    <text evidence="1">The sequence shown here is derived from an EMBL/GenBank/DDBJ whole genome shotgun (WGS) entry which is preliminary data.</text>
</comment>
<proteinExistence type="predicted"/>
<sequence>MPTYDAYNVLVGDGHDKCHYHNEANKMHQPFSLRCDALAAATPLQEDKDNPAAIQGREWEYIDYSQVYAEEGGKFQ</sequence>
<name>X0ZZ69_9ZZZZ</name>
<gene>
    <name evidence="1" type="ORF">S01H1_77973</name>
</gene>
<evidence type="ECO:0000313" key="1">
    <source>
        <dbReference type="EMBL" id="GAG53321.1"/>
    </source>
</evidence>
<dbReference type="AlphaFoldDB" id="X0ZZ69"/>